<accession>A0A4R7BEU5</accession>
<sequence>MATFLMHPPGAGSSTITVNGRKYSTTPGTPIPVPDFDAAVLQANGWMATTNGGTGTTVARPLNPKSNTVFYDSTLGIDVVWDGKTWRNKITGAIA</sequence>
<organism evidence="1 2">
    <name type="scientific">Paludibacterium purpuratum</name>
    <dbReference type="NCBI Taxonomy" id="1144873"/>
    <lineage>
        <taxon>Bacteria</taxon>
        <taxon>Pseudomonadati</taxon>
        <taxon>Pseudomonadota</taxon>
        <taxon>Betaproteobacteria</taxon>
        <taxon>Neisseriales</taxon>
        <taxon>Chromobacteriaceae</taxon>
        <taxon>Paludibacterium</taxon>
    </lineage>
</organism>
<gene>
    <name evidence="1" type="ORF">DFP86_102311</name>
</gene>
<reference evidence="1 2" key="1">
    <citation type="submission" date="2019-03" db="EMBL/GenBank/DDBJ databases">
        <title>Genomic Encyclopedia of Type Strains, Phase III (KMG-III): the genomes of soil and plant-associated and newly described type strains.</title>
        <authorList>
            <person name="Whitman W."/>
        </authorList>
    </citation>
    <scope>NUCLEOTIDE SEQUENCE [LARGE SCALE GENOMIC DNA]</scope>
    <source>
        <strain evidence="1 2">CECT 8976</strain>
    </source>
</reference>
<evidence type="ECO:0000313" key="2">
    <source>
        <dbReference type="Proteomes" id="UP000295611"/>
    </source>
</evidence>
<proteinExistence type="predicted"/>
<evidence type="ECO:0000313" key="1">
    <source>
        <dbReference type="EMBL" id="TDR82197.1"/>
    </source>
</evidence>
<comment type="caution">
    <text evidence="1">The sequence shown here is derived from an EMBL/GenBank/DDBJ whole genome shotgun (WGS) entry which is preliminary data.</text>
</comment>
<dbReference type="RefSeq" id="WP_133678612.1">
    <property type="nucleotide sequence ID" value="NZ_SNZP01000002.1"/>
</dbReference>
<dbReference type="OrthoDB" id="9014139at2"/>
<dbReference type="AlphaFoldDB" id="A0A4R7BEU5"/>
<name>A0A4R7BEU5_9NEIS</name>
<keyword evidence="2" id="KW-1185">Reference proteome</keyword>
<dbReference type="Proteomes" id="UP000295611">
    <property type="component" value="Unassembled WGS sequence"/>
</dbReference>
<dbReference type="EMBL" id="SNZP01000002">
    <property type="protein sequence ID" value="TDR82197.1"/>
    <property type="molecule type" value="Genomic_DNA"/>
</dbReference>
<protein>
    <submittedName>
        <fullName evidence="1">Uncharacterized protein</fullName>
    </submittedName>
</protein>